<dbReference type="CDD" id="cd16894">
    <property type="entry name" value="MltD-like"/>
    <property type="match status" value="1"/>
</dbReference>
<dbReference type="GO" id="GO:0008932">
    <property type="term" value="F:lytic endotransglycosylase activity"/>
    <property type="evidence" value="ECO:0007669"/>
    <property type="project" value="TreeGrafter"/>
</dbReference>
<dbReference type="CDD" id="cd00118">
    <property type="entry name" value="LysM"/>
    <property type="match status" value="3"/>
</dbReference>
<feature type="domain" description="LysM" evidence="2">
    <location>
        <begin position="402"/>
        <end position="445"/>
    </location>
</feature>
<dbReference type="PROSITE" id="PS00922">
    <property type="entry name" value="TRANSGLYCOSYLASE"/>
    <property type="match status" value="1"/>
</dbReference>
<reference evidence="4" key="1">
    <citation type="submission" date="2017-06" db="EMBL/GenBank/DDBJ databases">
        <authorList>
            <person name="Varghese N."/>
            <person name="Submissions S."/>
        </authorList>
    </citation>
    <scope>NUCLEOTIDE SEQUENCE [LARGE SCALE GENOMIC DNA]</scope>
    <source>
        <strain evidence="4">CIP 108523</strain>
    </source>
</reference>
<sequence>MLLSPRKPLNSKALAQSAQALVVVFCATLAGCQSTPQTSNEMAAVQRHKPEPVWLNTQPKKHVATDIWERVRDGYQLQDIIGINPRIEQQRLWFVSNPSFIENASERSNPYIHYIVEQLEERDMPTELALLPMIESAYNPLALSHANAVGLWQFMPATGRHFNLRQTSWYDGRRDVMASTNAAMNYLTRLHDMFNGDWLLALAAYNAGEGRVSRAIERNQKLGLPTDYWNLSLPTETQNYVPKLLALSQVIMTPKAYGISLSPVANQPYFEQVALKQNMDLSKIAQMMDLDEDELYQLNPAFKRRITMDGPPRLLVPVEKAEQLTATLSTMKPQAMVSWQEYKVRRGDTLSSIANRYHTSVSGIRELNKLTSNRLRVGQNLSLPMRAGEANQQLASTRPTPRSYRVKPGDNLWSIAKANKVSVSEVKRWNKLSGNKLKIGQTLAMASPSSTKSAASRKQDTVTYYKVRKGDSLSVIAQRFKVPVKHLRTWNPRTGSALRPGQTLTLRLPR</sequence>
<dbReference type="RefSeq" id="WP_010483434.1">
    <property type="nucleotide sequence ID" value="NZ_FZOG01000001.1"/>
</dbReference>
<dbReference type="SUPFAM" id="SSF53955">
    <property type="entry name" value="Lysozyme-like"/>
    <property type="match status" value="1"/>
</dbReference>
<dbReference type="SUPFAM" id="SSF54106">
    <property type="entry name" value="LysM domain"/>
    <property type="match status" value="3"/>
</dbReference>
<dbReference type="SMART" id="SM00257">
    <property type="entry name" value="LysM"/>
    <property type="match status" value="3"/>
</dbReference>
<evidence type="ECO:0000256" key="1">
    <source>
        <dbReference type="ARBA" id="ARBA00007734"/>
    </source>
</evidence>
<dbReference type="AlphaFoldDB" id="A0A239A8Y4"/>
<dbReference type="Pfam" id="PF01476">
    <property type="entry name" value="LysM"/>
    <property type="match status" value="3"/>
</dbReference>
<feature type="domain" description="LysM" evidence="2">
    <location>
        <begin position="463"/>
        <end position="506"/>
    </location>
</feature>
<dbReference type="Proteomes" id="UP000242915">
    <property type="component" value="Unassembled WGS sequence"/>
</dbReference>
<dbReference type="Gene3D" id="3.10.350.10">
    <property type="entry name" value="LysM domain"/>
    <property type="match status" value="3"/>
</dbReference>
<dbReference type="InterPro" id="IPR000189">
    <property type="entry name" value="Transglyc_AS"/>
</dbReference>
<dbReference type="InterPro" id="IPR023346">
    <property type="entry name" value="Lysozyme-like_dom_sf"/>
</dbReference>
<dbReference type="Pfam" id="PF01464">
    <property type="entry name" value="SLT"/>
    <property type="match status" value="1"/>
</dbReference>
<dbReference type="PANTHER" id="PTHR33734:SF22">
    <property type="entry name" value="MEMBRANE-BOUND LYTIC MUREIN TRANSGLYCOSYLASE D"/>
    <property type="match status" value="1"/>
</dbReference>
<dbReference type="PROSITE" id="PS51782">
    <property type="entry name" value="LYSM"/>
    <property type="match status" value="3"/>
</dbReference>
<dbReference type="GO" id="GO:0016020">
    <property type="term" value="C:membrane"/>
    <property type="evidence" value="ECO:0007669"/>
    <property type="project" value="InterPro"/>
</dbReference>
<evidence type="ECO:0000313" key="4">
    <source>
        <dbReference type="Proteomes" id="UP000242915"/>
    </source>
</evidence>
<organism evidence="3 4">
    <name type="scientific">Pseudomonas segetis</name>
    <dbReference type="NCBI Taxonomy" id="298908"/>
    <lineage>
        <taxon>Bacteria</taxon>
        <taxon>Pseudomonadati</taxon>
        <taxon>Pseudomonadota</taxon>
        <taxon>Gammaproteobacteria</taxon>
        <taxon>Pseudomonadales</taxon>
        <taxon>Pseudomonadaceae</taxon>
        <taxon>Pseudomonas</taxon>
    </lineage>
</organism>
<accession>A0A239A8Y4</accession>
<feature type="domain" description="LysM" evidence="2">
    <location>
        <begin position="340"/>
        <end position="383"/>
    </location>
</feature>
<dbReference type="Pfam" id="PF06474">
    <property type="entry name" value="LPAM_MltD"/>
    <property type="match status" value="1"/>
</dbReference>
<dbReference type="InterPro" id="IPR008258">
    <property type="entry name" value="Transglycosylase_SLT_dom_1"/>
</dbReference>
<proteinExistence type="inferred from homology"/>
<dbReference type="GO" id="GO:0000270">
    <property type="term" value="P:peptidoglycan metabolic process"/>
    <property type="evidence" value="ECO:0007669"/>
    <property type="project" value="InterPro"/>
</dbReference>
<dbReference type="InterPro" id="IPR018392">
    <property type="entry name" value="LysM"/>
</dbReference>
<dbReference type="InterPro" id="IPR010511">
    <property type="entry name" value="MltD_lipid-attach"/>
</dbReference>
<name>A0A239A8Y4_9PSED</name>
<evidence type="ECO:0000259" key="2">
    <source>
        <dbReference type="PROSITE" id="PS51782"/>
    </source>
</evidence>
<dbReference type="PROSITE" id="PS51257">
    <property type="entry name" value="PROKAR_LIPOPROTEIN"/>
    <property type="match status" value="1"/>
</dbReference>
<protein>
    <submittedName>
        <fullName evidence="3">Membrane-bound lytic murein transglycosylase D</fullName>
    </submittedName>
</protein>
<comment type="similarity">
    <text evidence="1">Belongs to the transglycosylase Slt family.</text>
</comment>
<dbReference type="PANTHER" id="PTHR33734">
    <property type="entry name" value="LYSM DOMAIN-CONTAINING GPI-ANCHORED PROTEIN 2"/>
    <property type="match status" value="1"/>
</dbReference>
<dbReference type="EMBL" id="FZOG01000001">
    <property type="protein sequence ID" value="SNR91969.1"/>
    <property type="molecule type" value="Genomic_DNA"/>
</dbReference>
<dbReference type="InterPro" id="IPR036779">
    <property type="entry name" value="LysM_dom_sf"/>
</dbReference>
<gene>
    <name evidence="3" type="ORF">SAMN05216255_0991</name>
</gene>
<evidence type="ECO:0000313" key="3">
    <source>
        <dbReference type="EMBL" id="SNR91969.1"/>
    </source>
</evidence>
<keyword evidence="4" id="KW-1185">Reference proteome</keyword>
<dbReference type="Gene3D" id="1.10.530.10">
    <property type="match status" value="1"/>
</dbReference>
<dbReference type="FunFam" id="1.10.530.10:FF:000004">
    <property type="entry name" value="Membrane-bound lytic murein transglycosylase D"/>
    <property type="match status" value="1"/>
</dbReference>